<dbReference type="InterPro" id="IPR038696">
    <property type="entry name" value="IalB_sf"/>
</dbReference>
<dbReference type="InterPro" id="IPR006311">
    <property type="entry name" value="TAT_signal"/>
</dbReference>
<protein>
    <submittedName>
        <fullName evidence="2">Uncharacterized protein</fullName>
    </submittedName>
</protein>
<dbReference type="Proteomes" id="UP000603352">
    <property type="component" value="Unassembled WGS sequence"/>
</dbReference>
<gene>
    <name evidence="2" type="ORF">GCM10011505_35490</name>
</gene>
<dbReference type="InterPro" id="IPR010642">
    <property type="entry name" value="Invasion_prot_B"/>
</dbReference>
<dbReference type="Pfam" id="PF06776">
    <property type="entry name" value="IalB"/>
    <property type="match status" value="1"/>
</dbReference>
<evidence type="ECO:0000256" key="1">
    <source>
        <dbReference type="SAM" id="SignalP"/>
    </source>
</evidence>
<proteinExistence type="predicted"/>
<sequence>MNRPSASTFRRLALASAALVFAVVAMPVAGMAPAAAQEISLLGTFGDWTGFKSGSGKTTSCWIASPPKQRQGEVKGRGDARVMVNRRNSGGRMVTEVSVFAGYAYKPGTEVAVTIGGNNFRLFTDGEAAWARDADTDRRLLDAMRGGATMVVKGTARQGDVTTTDTYSLSGVTAGVTEISKCG</sequence>
<reference evidence="3" key="1">
    <citation type="journal article" date="2019" name="Int. J. Syst. Evol. Microbiol.">
        <title>The Global Catalogue of Microorganisms (GCM) 10K type strain sequencing project: providing services to taxonomists for standard genome sequencing and annotation.</title>
        <authorList>
            <consortium name="The Broad Institute Genomics Platform"/>
            <consortium name="The Broad Institute Genome Sequencing Center for Infectious Disease"/>
            <person name="Wu L."/>
            <person name="Ma J."/>
        </authorList>
    </citation>
    <scope>NUCLEOTIDE SEQUENCE [LARGE SCALE GENOMIC DNA]</scope>
    <source>
        <strain evidence="3">CGMCC 1.10188</strain>
    </source>
</reference>
<keyword evidence="3" id="KW-1185">Reference proteome</keyword>
<dbReference type="Gene3D" id="2.60.40.1880">
    <property type="entry name" value="Invasion associated locus B (IalB) protein"/>
    <property type="match status" value="1"/>
</dbReference>
<name>A0ABQ1ISH3_9PROT</name>
<dbReference type="RefSeq" id="WP_188580289.1">
    <property type="nucleotide sequence ID" value="NZ_BMDZ01000047.1"/>
</dbReference>
<comment type="caution">
    <text evidence="2">The sequence shown here is derived from an EMBL/GenBank/DDBJ whole genome shotgun (WGS) entry which is preliminary data.</text>
</comment>
<feature type="chain" id="PRO_5045556463" evidence="1">
    <location>
        <begin position="37"/>
        <end position="183"/>
    </location>
</feature>
<feature type="signal peptide" evidence="1">
    <location>
        <begin position="1"/>
        <end position="36"/>
    </location>
</feature>
<organism evidence="2 3">
    <name type="scientific">Tistrella bauzanensis</name>
    <dbReference type="NCBI Taxonomy" id="657419"/>
    <lineage>
        <taxon>Bacteria</taxon>
        <taxon>Pseudomonadati</taxon>
        <taxon>Pseudomonadota</taxon>
        <taxon>Alphaproteobacteria</taxon>
        <taxon>Geminicoccales</taxon>
        <taxon>Geminicoccaceae</taxon>
        <taxon>Tistrella</taxon>
    </lineage>
</organism>
<keyword evidence="1" id="KW-0732">Signal</keyword>
<accession>A0ABQ1ISH3</accession>
<dbReference type="PROSITE" id="PS51318">
    <property type="entry name" value="TAT"/>
    <property type="match status" value="1"/>
</dbReference>
<evidence type="ECO:0000313" key="2">
    <source>
        <dbReference type="EMBL" id="GGB51320.1"/>
    </source>
</evidence>
<evidence type="ECO:0000313" key="3">
    <source>
        <dbReference type="Proteomes" id="UP000603352"/>
    </source>
</evidence>
<dbReference type="EMBL" id="BMDZ01000047">
    <property type="protein sequence ID" value="GGB51320.1"/>
    <property type="molecule type" value="Genomic_DNA"/>
</dbReference>